<name>A0A7W9D307_9HYPH</name>
<comment type="caution">
    <text evidence="1">The sequence shown here is derived from an EMBL/GenBank/DDBJ whole genome shotgun (WGS) entry which is preliminary data.</text>
</comment>
<accession>A0A7W9D307</accession>
<gene>
    <name evidence="1" type="ORF">GGD50_004310</name>
</gene>
<dbReference type="Proteomes" id="UP000549882">
    <property type="component" value="Unassembled WGS sequence"/>
</dbReference>
<protein>
    <submittedName>
        <fullName evidence="1">Uncharacterized protein</fullName>
    </submittedName>
</protein>
<proteinExistence type="predicted"/>
<organism evidence="1 2">
    <name type="scientific">Rhizobium paranaense</name>
    <dbReference type="NCBI Taxonomy" id="1650438"/>
    <lineage>
        <taxon>Bacteria</taxon>
        <taxon>Pseudomonadati</taxon>
        <taxon>Pseudomonadota</taxon>
        <taxon>Alphaproteobacteria</taxon>
        <taxon>Hyphomicrobiales</taxon>
        <taxon>Rhizobiaceae</taxon>
        <taxon>Rhizobium/Agrobacterium group</taxon>
        <taxon>Rhizobium</taxon>
    </lineage>
</organism>
<evidence type="ECO:0000313" key="2">
    <source>
        <dbReference type="Proteomes" id="UP000549882"/>
    </source>
</evidence>
<keyword evidence="2" id="KW-1185">Reference proteome</keyword>
<dbReference type="EMBL" id="JACHBI010000009">
    <property type="protein sequence ID" value="MBB5575675.1"/>
    <property type="molecule type" value="Genomic_DNA"/>
</dbReference>
<reference evidence="1 2" key="1">
    <citation type="submission" date="2020-08" db="EMBL/GenBank/DDBJ databases">
        <title>Genomic Encyclopedia of Type Strains, Phase IV (KMG-V): Genome sequencing to study the core and pangenomes of soil and plant-associated prokaryotes.</title>
        <authorList>
            <person name="Whitman W."/>
        </authorList>
    </citation>
    <scope>NUCLEOTIDE SEQUENCE [LARGE SCALE GENOMIC DNA]</scope>
    <source>
        <strain evidence="1 2">SEMIA 4064</strain>
    </source>
</reference>
<sequence length="76" mass="8006">MDHAEKAVGQLVVAGGNGPVDLEMAKHALDAGAQLVERPIILDLYASVRATGDYGLDLPFCKVDTDRVGIIALVCE</sequence>
<evidence type="ECO:0000313" key="1">
    <source>
        <dbReference type="EMBL" id="MBB5575675.1"/>
    </source>
</evidence>
<dbReference type="AlphaFoldDB" id="A0A7W9D307"/>